<accession>A0A0L0C886</accession>
<proteinExistence type="predicted"/>
<comment type="caution">
    <text evidence="2">The sequence shown here is derived from an EMBL/GenBank/DDBJ whole genome shotgun (WGS) entry which is preliminary data.</text>
</comment>
<gene>
    <name evidence="2" type="ORF">FF38_09225</name>
</gene>
<dbReference type="OrthoDB" id="8037134at2759"/>
<reference evidence="2 3" key="1">
    <citation type="journal article" date="2015" name="Nat. Commun.">
        <title>Lucilia cuprina genome unlocks parasitic fly biology to underpin future interventions.</title>
        <authorList>
            <person name="Anstead C.A."/>
            <person name="Korhonen P.K."/>
            <person name="Young N.D."/>
            <person name="Hall R.S."/>
            <person name="Jex A.R."/>
            <person name="Murali S.C."/>
            <person name="Hughes D.S."/>
            <person name="Lee S.F."/>
            <person name="Perry T."/>
            <person name="Stroehlein A.J."/>
            <person name="Ansell B.R."/>
            <person name="Breugelmans B."/>
            <person name="Hofmann A."/>
            <person name="Qu J."/>
            <person name="Dugan S."/>
            <person name="Lee S.L."/>
            <person name="Chao H."/>
            <person name="Dinh H."/>
            <person name="Han Y."/>
            <person name="Doddapaneni H.V."/>
            <person name="Worley K.C."/>
            <person name="Muzny D.M."/>
            <person name="Ioannidis P."/>
            <person name="Waterhouse R.M."/>
            <person name="Zdobnov E.M."/>
            <person name="James P.J."/>
            <person name="Bagnall N.H."/>
            <person name="Kotze A.C."/>
            <person name="Gibbs R.A."/>
            <person name="Richards S."/>
            <person name="Batterham P."/>
            <person name="Gasser R.B."/>
        </authorList>
    </citation>
    <scope>NUCLEOTIDE SEQUENCE [LARGE SCALE GENOMIC DNA]</scope>
    <source>
        <strain evidence="2 3">LS</strain>
        <tissue evidence="2">Full body</tissue>
    </source>
</reference>
<protein>
    <submittedName>
        <fullName evidence="2">Uncharacterized protein</fullName>
    </submittedName>
</protein>
<dbReference type="OMA" id="CRIDFHG"/>
<keyword evidence="3" id="KW-1185">Reference proteome</keyword>
<dbReference type="EMBL" id="JRES01000767">
    <property type="protein sequence ID" value="KNC28460.1"/>
    <property type="molecule type" value="Genomic_DNA"/>
</dbReference>
<dbReference type="Proteomes" id="UP000037069">
    <property type="component" value="Unassembled WGS sequence"/>
</dbReference>
<dbReference type="STRING" id="7375.A0A0L0C886"/>
<organism evidence="2 3">
    <name type="scientific">Lucilia cuprina</name>
    <name type="common">Green bottle fly</name>
    <name type="synonym">Australian sheep blowfly</name>
    <dbReference type="NCBI Taxonomy" id="7375"/>
    <lineage>
        <taxon>Eukaryota</taxon>
        <taxon>Metazoa</taxon>
        <taxon>Ecdysozoa</taxon>
        <taxon>Arthropoda</taxon>
        <taxon>Hexapoda</taxon>
        <taxon>Insecta</taxon>
        <taxon>Pterygota</taxon>
        <taxon>Neoptera</taxon>
        <taxon>Endopterygota</taxon>
        <taxon>Diptera</taxon>
        <taxon>Brachycera</taxon>
        <taxon>Muscomorpha</taxon>
        <taxon>Oestroidea</taxon>
        <taxon>Calliphoridae</taxon>
        <taxon>Luciliinae</taxon>
        <taxon>Lucilia</taxon>
    </lineage>
</organism>
<sequence length="594" mass="68031">MAALDILNNTAELDLTPSRKRKRHFDKCEIQEQQNAIKTTAAATSCFTNEAFSSTPKKILGKRRLQLKTNKENALVYANVGLEVKSIAELARRPEEAENIPQNPYEVLRKPPKKKKRQAEGTACFENPALNLELPEKQFNPYEVVREITPNKASNCFSNPALNLKIQDASAIHNPFEVHRELPDKDIKSLNPFEFSSKNEHEQCLSTPKPCKLKLGLPFVPTVGCRIDFKDISMSQLTPSKLLAEKLVFSPVPKAKVSLGSIGEETTMDIGKELDRYQLELENSINEAKLRKNGVAEEELLLSPPDTNYQIQIVDTEKKSKFTQKLSGISEDGETEEIIEETNTKTEHHIEVNVVVQKEEQKFTEVKETNPFLYDLSQQFQRTETAEVIEIENLDDLYGCSEEDQEDAEDSFDFKTPAPFVRAYTKPAEPKLTVSRESLETNKSEKSDKSGDADDNNKKSMNVKNIIRKSIRKLMHPNGQQPKETEKDLDEKIEHEKHGLMNAIRHSLRRKPTKNVQDEEPVTKECEISIIDGTERTMKLKSEALETEYLKIEDLTNEKKHNLRNSIRKSTREVRNHLMKSVFHKKHEEYDFNK</sequence>
<evidence type="ECO:0000313" key="3">
    <source>
        <dbReference type="Proteomes" id="UP000037069"/>
    </source>
</evidence>
<feature type="region of interest" description="Disordered" evidence="1">
    <location>
        <begin position="426"/>
        <end position="464"/>
    </location>
</feature>
<evidence type="ECO:0000256" key="1">
    <source>
        <dbReference type="SAM" id="MobiDB-lite"/>
    </source>
</evidence>
<evidence type="ECO:0000313" key="2">
    <source>
        <dbReference type="EMBL" id="KNC28460.1"/>
    </source>
</evidence>
<name>A0A0L0C886_LUCCU</name>
<feature type="compositionally biased region" description="Basic and acidic residues" evidence="1">
    <location>
        <begin position="437"/>
        <end position="458"/>
    </location>
</feature>
<dbReference type="AlphaFoldDB" id="A0A0L0C886"/>